<keyword evidence="10" id="KW-1015">Disulfide bond</keyword>
<keyword evidence="7 14" id="KW-1133">Transmembrane helix</keyword>
<evidence type="ECO:0000256" key="12">
    <source>
        <dbReference type="ARBA" id="ARBA00023180"/>
    </source>
</evidence>
<evidence type="ECO:0000256" key="11">
    <source>
        <dbReference type="ARBA" id="ARBA00023170"/>
    </source>
</evidence>
<evidence type="ECO:0000256" key="13">
    <source>
        <dbReference type="ARBA" id="ARBA00023224"/>
    </source>
</evidence>
<evidence type="ECO:0000256" key="9">
    <source>
        <dbReference type="ARBA" id="ARBA00023136"/>
    </source>
</evidence>
<evidence type="ECO:0000256" key="10">
    <source>
        <dbReference type="ARBA" id="ARBA00023157"/>
    </source>
</evidence>
<feature type="transmembrane region" description="Helical" evidence="14">
    <location>
        <begin position="45"/>
        <end position="70"/>
    </location>
</feature>
<dbReference type="EMBL" id="CH474033">
    <property type="protein sequence ID" value="EDL99777.1"/>
    <property type="molecule type" value="Genomic_DNA"/>
</dbReference>
<keyword evidence="5 14" id="KW-0589">Pheromone response</keyword>
<evidence type="ECO:0000256" key="3">
    <source>
        <dbReference type="ARBA" id="ARBA00010663"/>
    </source>
</evidence>
<sequence length="289" mass="33351">METSDVVISVIFMSQTVVGILGNSFLVYHYLMLYFMGCRLKFTDWILQHLIVANFLTLLCKGVPHIVSAFGWKDFFNDTECKLIFYLHRIGRGVSISSTCFLSVFQAITISPKTARWTQLKVKSHSSIASCVYMSWALSFLINIAFPIKMRAIQYNKNITHQRVYEHCSSVQHDKTTDIVSAIFLTLPDVLLMLLMIWSSSYMVFILYRHKQRMKHIHRSNFSFRSSPEFRVTKTIMLLVSTFVFFYTVSCVLQINIALGHNLTFLWVNMATVVIACFPTVSPFLVISR</sequence>
<keyword evidence="9 14" id="KW-0472">Membrane</keyword>
<dbReference type="FunFam" id="1.20.1070.10:FF:000033">
    <property type="entry name" value="Vomeronasal type-1 receptor"/>
    <property type="match status" value="1"/>
</dbReference>
<keyword evidence="11 14" id="KW-0675">Receptor</keyword>
<dbReference type="RefSeq" id="NP_001009510.1">
    <property type="nucleotide sequence ID" value="NM_001009510.2"/>
</dbReference>
<dbReference type="PROSITE" id="PS50262">
    <property type="entry name" value="G_PROTEIN_RECEP_F1_2"/>
    <property type="match status" value="1"/>
</dbReference>
<evidence type="ECO:0000313" key="17">
    <source>
        <dbReference type="RGD" id="1359719"/>
    </source>
</evidence>
<reference evidence="16" key="2">
    <citation type="submission" date="2005-09" db="EMBL/GenBank/DDBJ databases">
        <authorList>
            <person name="Mural R.J."/>
            <person name="Li P.W."/>
            <person name="Adams M.D."/>
            <person name="Amanatides P.G."/>
            <person name="Baden-Tillson H."/>
            <person name="Barnstead M."/>
            <person name="Chin S.H."/>
            <person name="Dew I."/>
            <person name="Evans C.A."/>
            <person name="Ferriera S."/>
            <person name="Flanigan M."/>
            <person name="Fosler C."/>
            <person name="Glodek A."/>
            <person name="Gu Z."/>
            <person name="Holt R.A."/>
            <person name="Jennings D."/>
            <person name="Kraft C.L."/>
            <person name="Lu F."/>
            <person name="Nguyen T."/>
            <person name="Nusskern D.R."/>
            <person name="Pfannkoch C.M."/>
            <person name="Sitter C."/>
            <person name="Sutton G.G."/>
            <person name="Venter J.C."/>
            <person name="Wang Z."/>
            <person name="Woodage T."/>
            <person name="Zheng X.H."/>
            <person name="Zhong F."/>
        </authorList>
    </citation>
    <scope>NUCLEOTIDE SEQUENCE</scope>
    <source>
        <strain evidence="16">BN</strain>
    </source>
</reference>
<evidence type="ECO:0000256" key="2">
    <source>
        <dbReference type="ARBA" id="ARBA00004651"/>
    </source>
</evidence>
<dbReference type="InterPro" id="IPR017452">
    <property type="entry name" value="GPCR_Rhodpsn_7TM"/>
</dbReference>
<organism evidence="16">
    <name type="scientific">Rattus norvegicus</name>
    <name type="common">Rat</name>
    <dbReference type="NCBI Taxonomy" id="10116"/>
    <lineage>
        <taxon>Eukaryota</taxon>
        <taxon>Metazoa</taxon>
        <taxon>Chordata</taxon>
        <taxon>Craniata</taxon>
        <taxon>Vertebrata</taxon>
        <taxon>Euteleostomi</taxon>
        <taxon>Mammalia</taxon>
        <taxon>Eutheria</taxon>
        <taxon>Euarchontoglires</taxon>
        <taxon>Glires</taxon>
        <taxon>Rodentia</taxon>
        <taxon>Myomorpha</taxon>
        <taxon>Muroidea</taxon>
        <taxon>Muridae</taxon>
        <taxon>Murinae</taxon>
        <taxon>Rattus</taxon>
    </lineage>
</organism>
<evidence type="ECO:0000259" key="15">
    <source>
        <dbReference type="PROSITE" id="PS50262"/>
    </source>
</evidence>
<dbReference type="CTD" id="494229"/>
<evidence type="ECO:0000256" key="4">
    <source>
        <dbReference type="ARBA" id="ARBA00022475"/>
    </source>
</evidence>
<dbReference type="GeneID" id="494229"/>
<keyword evidence="12" id="KW-0325">Glycoprotein</keyword>
<evidence type="ECO:0000256" key="6">
    <source>
        <dbReference type="ARBA" id="ARBA00022692"/>
    </source>
</evidence>
<dbReference type="PANTHER" id="PTHR24062">
    <property type="entry name" value="VOMERONASAL TYPE-1 RECEPTOR"/>
    <property type="match status" value="1"/>
</dbReference>
<feature type="transmembrane region" description="Helical" evidence="14">
    <location>
        <begin position="6"/>
        <end position="33"/>
    </location>
</feature>
<accession>A6KB88</accession>
<dbReference type="PRINTS" id="PR01534">
    <property type="entry name" value="VOMERONASL1R"/>
</dbReference>
<keyword evidence="6 14" id="KW-0812">Transmembrane</keyword>
<evidence type="ECO:0000256" key="8">
    <source>
        <dbReference type="ARBA" id="ARBA00023040"/>
    </source>
</evidence>
<protein>
    <recommendedName>
        <fullName evidence="14">Vomeronasal type-1 receptor</fullName>
    </recommendedName>
</protein>
<dbReference type="AlphaFoldDB" id="A6KB88"/>
<dbReference type="GO" id="GO:0007606">
    <property type="term" value="P:sensory perception of chemical stimulus"/>
    <property type="evidence" value="ECO:0007669"/>
    <property type="project" value="UniProtKB-ARBA"/>
</dbReference>
<feature type="transmembrane region" description="Helical" evidence="14">
    <location>
        <begin position="90"/>
        <end position="110"/>
    </location>
</feature>
<dbReference type="GO" id="GO:0016503">
    <property type="term" value="F:pheromone receptor activity"/>
    <property type="evidence" value="ECO:0007669"/>
    <property type="project" value="InterPro"/>
</dbReference>
<dbReference type="Gene3D" id="1.20.1070.10">
    <property type="entry name" value="Rhodopsin 7-helix transmembrane proteins"/>
    <property type="match status" value="1"/>
</dbReference>
<reference evidence="16" key="1">
    <citation type="journal article" date="2005" name="Genome Res.">
        <title>Gene and alternative splicing annotation with AIR.</title>
        <authorList>
            <person name="Florea L."/>
            <person name="Di Francesco V."/>
            <person name="Miller J."/>
            <person name="Turner R."/>
            <person name="Yao A."/>
            <person name="Harris M."/>
            <person name="Walenz B."/>
            <person name="Mobarry C."/>
            <person name="Merkulov G.V."/>
            <person name="Charlab R."/>
            <person name="Dew I."/>
            <person name="Deng Z."/>
            <person name="Istrail S."/>
            <person name="Li P."/>
            <person name="Sutton G."/>
        </authorList>
    </citation>
    <scope>NUCLEOTIDE SEQUENCE</scope>
    <source>
        <strain evidence="16">BN</strain>
    </source>
</reference>
<feature type="transmembrane region" description="Helical" evidence="14">
    <location>
        <begin position="190"/>
        <end position="208"/>
    </location>
</feature>
<evidence type="ECO:0000256" key="5">
    <source>
        <dbReference type="ARBA" id="ARBA00022507"/>
    </source>
</evidence>
<keyword evidence="4 14" id="KW-1003">Cell membrane</keyword>
<feature type="transmembrane region" description="Helical" evidence="14">
    <location>
        <begin position="265"/>
        <end position="287"/>
    </location>
</feature>
<feature type="transmembrane region" description="Helical" evidence="14">
    <location>
        <begin position="131"/>
        <end position="148"/>
    </location>
</feature>
<feature type="transmembrane region" description="Helical" evidence="14">
    <location>
        <begin position="235"/>
        <end position="259"/>
    </location>
</feature>
<dbReference type="AGR" id="RGD:1359719"/>
<dbReference type="Proteomes" id="UP000234681">
    <property type="component" value="Chromosome 1"/>
</dbReference>
<evidence type="ECO:0000256" key="7">
    <source>
        <dbReference type="ARBA" id="ARBA00022989"/>
    </source>
</evidence>
<dbReference type="KEGG" id="rno:494229"/>
<name>A6KB88_RAT</name>
<evidence type="ECO:0000256" key="14">
    <source>
        <dbReference type="RuleBase" id="RU364061"/>
    </source>
</evidence>
<comment type="function">
    <text evidence="1">Putative pheromone receptor implicated in the regulation of social as well as reproductive behavior.</text>
</comment>
<keyword evidence="8 14" id="KW-0297">G-protein coupled receptor</keyword>
<dbReference type="OrthoDB" id="9606139at2759"/>
<feature type="domain" description="G-protein coupled receptors family 1 profile" evidence="15">
    <location>
        <begin position="22"/>
        <end position="286"/>
    </location>
</feature>
<gene>
    <name evidence="17" type="primary">Vom1r21</name>
    <name evidence="16" type="synonym">V1rf3</name>
    <name evidence="16" type="ORF">rCG_22994</name>
</gene>
<dbReference type="Pfam" id="PF03402">
    <property type="entry name" value="V1R"/>
    <property type="match status" value="1"/>
</dbReference>
<evidence type="ECO:0000313" key="16">
    <source>
        <dbReference type="EMBL" id="EDL99777.1"/>
    </source>
</evidence>
<dbReference type="SUPFAM" id="SSF81321">
    <property type="entry name" value="Family A G protein-coupled receptor-like"/>
    <property type="match status" value="1"/>
</dbReference>
<dbReference type="GO" id="GO:0019236">
    <property type="term" value="P:response to pheromone"/>
    <property type="evidence" value="ECO:0007669"/>
    <property type="project" value="UniProtKB-KW"/>
</dbReference>
<dbReference type="OMA" id="LMMALFD"/>
<comment type="subcellular location">
    <subcellularLocation>
        <location evidence="2 14">Cell membrane</location>
        <topology evidence="2 14">Multi-pass membrane protein</topology>
    </subcellularLocation>
</comment>
<dbReference type="RGD" id="1359719">
    <property type="gene designation" value="Vom1r21"/>
</dbReference>
<dbReference type="SMR" id="A6KB88"/>
<evidence type="ECO:0000256" key="1">
    <source>
        <dbReference type="ARBA" id="ARBA00002233"/>
    </source>
</evidence>
<keyword evidence="13 14" id="KW-0807">Transducer</keyword>
<proteinExistence type="inferred from homology"/>
<dbReference type="InterPro" id="IPR004072">
    <property type="entry name" value="Vmron_rcpt_1"/>
</dbReference>
<comment type="similarity">
    <text evidence="3 14">Belongs to the G-protein coupled receptor 1 family.</text>
</comment>
<dbReference type="GO" id="GO:0005886">
    <property type="term" value="C:plasma membrane"/>
    <property type="evidence" value="ECO:0007669"/>
    <property type="project" value="UniProtKB-SubCell"/>
</dbReference>